<evidence type="ECO:0000256" key="4">
    <source>
        <dbReference type="ARBA" id="ARBA00022603"/>
    </source>
</evidence>
<dbReference type="eggNOG" id="COG0500">
    <property type="taxonomic scope" value="Bacteria"/>
</dbReference>
<keyword evidence="7" id="KW-0479">Metal-binding</keyword>
<evidence type="ECO:0000256" key="12">
    <source>
        <dbReference type="ARBA" id="ARBA00048418"/>
    </source>
</evidence>
<evidence type="ECO:0000256" key="10">
    <source>
        <dbReference type="ARBA" id="ARBA00023158"/>
    </source>
</evidence>
<keyword evidence="4" id="KW-0489">Methyltransferase</keyword>
<keyword evidence="9" id="KW-0694">RNA-binding</keyword>
<dbReference type="GO" id="GO:0003723">
    <property type="term" value="F:RNA binding"/>
    <property type="evidence" value="ECO:0007669"/>
    <property type="project" value="UniProtKB-KW"/>
</dbReference>
<evidence type="ECO:0000256" key="2">
    <source>
        <dbReference type="ARBA" id="ARBA00009026"/>
    </source>
</evidence>
<keyword evidence="6" id="KW-0949">S-adenosyl-L-methionine</keyword>
<evidence type="ECO:0000256" key="9">
    <source>
        <dbReference type="ARBA" id="ARBA00022884"/>
    </source>
</evidence>
<keyword evidence="8" id="KW-0460">Magnesium</keyword>
<dbReference type="CDD" id="cd02440">
    <property type="entry name" value="AdoMet_MTases"/>
    <property type="match status" value="1"/>
</dbReference>
<dbReference type="GO" id="GO:0031047">
    <property type="term" value="P:regulatory ncRNA-mediated gene silencing"/>
    <property type="evidence" value="ECO:0007669"/>
    <property type="project" value="UniProtKB-KW"/>
</dbReference>
<keyword evidence="5" id="KW-0808">Transferase</keyword>
<proteinExistence type="inferred from homology"/>
<dbReference type="Pfam" id="PF08242">
    <property type="entry name" value="Methyltransf_12"/>
    <property type="match status" value="1"/>
</dbReference>
<evidence type="ECO:0000313" key="13">
    <source>
        <dbReference type="EMBL" id="AFI83010.1"/>
    </source>
</evidence>
<evidence type="ECO:0000256" key="6">
    <source>
        <dbReference type="ARBA" id="ARBA00022691"/>
    </source>
</evidence>
<comment type="cofactor">
    <cofactor evidence="1">
        <name>Mg(2+)</name>
        <dbReference type="ChEBI" id="CHEBI:18420"/>
    </cofactor>
</comment>
<evidence type="ECO:0000256" key="5">
    <source>
        <dbReference type="ARBA" id="ARBA00022679"/>
    </source>
</evidence>
<dbReference type="InterPro" id="IPR029063">
    <property type="entry name" value="SAM-dependent_MTases_sf"/>
</dbReference>
<dbReference type="OrthoDB" id="626362at2"/>
<dbReference type="EMBL" id="CP003390">
    <property type="protein sequence ID" value="AFI83010.1"/>
    <property type="molecule type" value="Genomic_DNA"/>
</dbReference>
<name>I1XF41_METNJ</name>
<protein>
    <recommendedName>
        <fullName evidence="3">Small RNA 2'-O-methyltransferase</fullName>
        <ecNumber evidence="11">2.1.1.386</ecNumber>
    </recommendedName>
</protein>
<gene>
    <name evidence="13" type="ordered locus">Q7A_151</name>
</gene>
<evidence type="ECO:0000256" key="1">
    <source>
        <dbReference type="ARBA" id="ARBA00001946"/>
    </source>
</evidence>
<dbReference type="Proteomes" id="UP000009144">
    <property type="component" value="Chromosome"/>
</dbReference>
<evidence type="ECO:0000256" key="7">
    <source>
        <dbReference type="ARBA" id="ARBA00022723"/>
    </source>
</evidence>
<comment type="catalytic activity">
    <reaction evidence="12">
        <text>small RNA 3'-end nucleotide + S-adenosyl-L-methionine = small RNA 3'-end 2'-O-methylnucleotide + S-adenosyl-L-homocysteine + H(+)</text>
        <dbReference type="Rhea" id="RHEA:37887"/>
        <dbReference type="Rhea" id="RHEA-COMP:10415"/>
        <dbReference type="Rhea" id="RHEA-COMP:10416"/>
        <dbReference type="ChEBI" id="CHEBI:15378"/>
        <dbReference type="ChEBI" id="CHEBI:57856"/>
        <dbReference type="ChEBI" id="CHEBI:59789"/>
        <dbReference type="ChEBI" id="CHEBI:74896"/>
        <dbReference type="ChEBI" id="CHEBI:74898"/>
        <dbReference type="EC" id="2.1.1.386"/>
    </reaction>
</comment>
<evidence type="ECO:0000313" key="14">
    <source>
        <dbReference type="Proteomes" id="UP000009144"/>
    </source>
</evidence>
<reference evidence="13 14" key="1">
    <citation type="journal article" date="2012" name="J. Bacteriol.">
        <title>Complete genome sequences of Methylophaga sp. strain JAM1 and Methylophaga sp. strain JAM7.</title>
        <authorList>
            <person name="Villeneuve C."/>
            <person name="Martineau C."/>
            <person name="Mauffrey F."/>
            <person name="Villemur R."/>
        </authorList>
    </citation>
    <scope>NUCLEOTIDE SEQUENCE [LARGE SCALE GENOMIC DNA]</scope>
    <source>
        <strain evidence="13 14">JAM1</strain>
    </source>
</reference>
<dbReference type="SUPFAM" id="SSF53335">
    <property type="entry name" value="S-adenosyl-L-methionine-dependent methyltransferases"/>
    <property type="match status" value="1"/>
</dbReference>
<dbReference type="EC" id="2.1.1.386" evidence="11"/>
<dbReference type="AlphaFoldDB" id="I1XF41"/>
<keyword evidence="10" id="KW-0943">RNA-mediated gene silencing</keyword>
<dbReference type="RefSeq" id="WP_014705386.1">
    <property type="nucleotide sequence ID" value="NC_017857.3"/>
</dbReference>
<evidence type="ECO:0000256" key="8">
    <source>
        <dbReference type="ARBA" id="ARBA00022842"/>
    </source>
</evidence>
<reference evidence="13 14" key="2">
    <citation type="journal article" date="2013" name="Int. J. Syst. Evol. Microbiol.">
        <title>Methylophaga nitratireducenticrescens sp. nov. and Methylophaga frappieri sp. nov., isolated from the biofilm of the methanol-fed denitrification system treating the seawater at the Montreal Biodome.</title>
        <authorList>
            <person name="Villeneuve C."/>
            <person name="Martineau C."/>
            <person name="Mauffrey F."/>
            <person name="Villemur R."/>
        </authorList>
    </citation>
    <scope>NUCLEOTIDE SEQUENCE [LARGE SCALE GENOMIC DNA]</scope>
    <source>
        <strain evidence="13 14">JAM1</strain>
    </source>
</reference>
<dbReference type="PANTHER" id="PTHR21404:SF3">
    <property type="entry name" value="SMALL RNA 2'-O-METHYLTRANSFERASE"/>
    <property type="match status" value="1"/>
</dbReference>
<dbReference type="STRING" id="754476.Q7A_151"/>
<dbReference type="InterPro" id="IPR013217">
    <property type="entry name" value="Methyltransf_12"/>
</dbReference>
<dbReference type="Gene3D" id="3.40.50.150">
    <property type="entry name" value="Vaccinia Virus protein VP39"/>
    <property type="match status" value="1"/>
</dbReference>
<evidence type="ECO:0000256" key="11">
    <source>
        <dbReference type="ARBA" id="ARBA00035025"/>
    </source>
</evidence>
<dbReference type="HOGENOM" id="CLU_044646_2_0_6"/>
<dbReference type="PANTHER" id="PTHR21404">
    <property type="entry name" value="HEN1"/>
    <property type="match status" value="1"/>
</dbReference>
<sequence>MFPNQDTQISDLHEVRHQHILKLVQQSGVKQLLDIGCGSGNFLWQLLNETPIEQVIGVEQSSLSILQAREKLAVYLQQTPSQLKLINASYAEPLPELCHFPLAVMIETIEHIEPRLLSKVEQNIFAVMRPKQIILTTPNCEYNPLYGLYPGQFRDPDHQFEWTRQKFQQWARGVAARHDYQVRFAGIGEADPQLGSPTQMAIFNRAY</sequence>
<dbReference type="GO" id="GO:0001510">
    <property type="term" value="P:RNA methylation"/>
    <property type="evidence" value="ECO:0007669"/>
    <property type="project" value="InterPro"/>
</dbReference>
<comment type="similarity">
    <text evidence="2">Belongs to the methyltransferase superfamily. HEN1 family.</text>
</comment>
<dbReference type="GO" id="GO:0090486">
    <property type="term" value="F:small RNA 2'-O-methyltransferase activity"/>
    <property type="evidence" value="ECO:0007669"/>
    <property type="project" value="UniProtKB-EC"/>
</dbReference>
<dbReference type="InterPro" id="IPR026610">
    <property type="entry name" value="Hen1"/>
</dbReference>
<dbReference type="KEGG" id="mej:Q7A_151"/>
<evidence type="ECO:0000256" key="3">
    <source>
        <dbReference type="ARBA" id="ARBA00021330"/>
    </source>
</evidence>
<keyword evidence="14" id="KW-1185">Reference proteome</keyword>
<dbReference type="PATRIC" id="fig|754476.3.peg.150"/>
<organism evidence="13 14">
    <name type="scientific">Methylophaga nitratireducenticrescens</name>
    <dbReference type="NCBI Taxonomy" id="754476"/>
    <lineage>
        <taxon>Bacteria</taxon>
        <taxon>Pseudomonadati</taxon>
        <taxon>Pseudomonadota</taxon>
        <taxon>Gammaproteobacteria</taxon>
        <taxon>Thiotrichales</taxon>
        <taxon>Piscirickettsiaceae</taxon>
        <taxon>Methylophaga</taxon>
    </lineage>
</organism>
<dbReference type="GO" id="GO:0046872">
    <property type="term" value="F:metal ion binding"/>
    <property type="evidence" value="ECO:0007669"/>
    <property type="project" value="UniProtKB-KW"/>
</dbReference>
<accession>I1XF41</accession>